<comment type="caution">
    <text evidence="2">The sequence shown here is derived from an EMBL/GenBank/DDBJ whole genome shotgun (WGS) entry which is preliminary data.</text>
</comment>
<evidence type="ECO:0000313" key="3">
    <source>
        <dbReference type="Proteomes" id="UP001159363"/>
    </source>
</evidence>
<evidence type="ECO:0000313" key="2">
    <source>
        <dbReference type="EMBL" id="KAJ8896923.1"/>
    </source>
</evidence>
<accession>A0ABQ9IJQ5</accession>
<reference evidence="2 3" key="1">
    <citation type="submission" date="2023-02" db="EMBL/GenBank/DDBJ databases">
        <title>LHISI_Scaffold_Assembly.</title>
        <authorList>
            <person name="Stuart O.P."/>
            <person name="Cleave R."/>
            <person name="Magrath M.J.L."/>
            <person name="Mikheyev A.S."/>
        </authorList>
    </citation>
    <scope>NUCLEOTIDE SEQUENCE [LARGE SCALE GENOMIC DNA]</scope>
    <source>
        <strain evidence="2">Daus_M_001</strain>
        <tissue evidence="2">Leg muscle</tissue>
    </source>
</reference>
<protein>
    <recommendedName>
        <fullName evidence="4">Ribosomal protein L2</fullName>
    </recommendedName>
</protein>
<gene>
    <name evidence="2" type="ORF">PR048_002269</name>
</gene>
<feature type="region of interest" description="Disordered" evidence="1">
    <location>
        <begin position="58"/>
        <end position="85"/>
    </location>
</feature>
<dbReference type="Proteomes" id="UP001159363">
    <property type="component" value="Chromosome 1"/>
</dbReference>
<proteinExistence type="predicted"/>
<organism evidence="2 3">
    <name type="scientific">Dryococelus australis</name>
    <dbReference type="NCBI Taxonomy" id="614101"/>
    <lineage>
        <taxon>Eukaryota</taxon>
        <taxon>Metazoa</taxon>
        <taxon>Ecdysozoa</taxon>
        <taxon>Arthropoda</taxon>
        <taxon>Hexapoda</taxon>
        <taxon>Insecta</taxon>
        <taxon>Pterygota</taxon>
        <taxon>Neoptera</taxon>
        <taxon>Polyneoptera</taxon>
        <taxon>Phasmatodea</taxon>
        <taxon>Verophasmatodea</taxon>
        <taxon>Anareolatae</taxon>
        <taxon>Phasmatidae</taxon>
        <taxon>Eurycanthinae</taxon>
        <taxon>Dryococelus</taxon>
    </lineage>
</organism>
<evidence type="ECO:0008006" key="4">
    <source>
        <dbReference type="Google" id="ProtNLM"/>
    </source>
</evidence>
<evidence type="ECO:0000256" key="1">
    <source>
        <dbReference type="SAM" id="MobiDB-lite"/>
    </source>
</evidence>
<keyword evidence="3" id="KW-1185">Reference proteome</keyword>
<name>A0ABQ9IJQ5_9NEOP</name>
<sequence>MMQCRLGIFSSVRPTKGLTAHGAGLLSFGHTGFTIKRFQKVKYGTHYNPTKLKTHPLIPGTLGRGRVSKRKDGGSVKGVGSPPQLPFAHSDPPKTAFCAKTSYCVGPPLVRRSEATCRRIYSTIGRIICKEMLSQAIWIATLSSLLFVGAGSRVQLDLLTTSHKFSMGFVSGHSRAERSFGSSPMKKHDFPISKQRRPRSIRDVNWRQLGGRGEAVLHGPTEVVSTAPVYRRAVESARRTAWHATIFLLGVQHRHIHTMVGIFLTKIPAKYPLLNLQRFKAQKLALPETFLGHDFRFNHTDVRKWESCRTMPLVGGFSRGSPISPTPLHSSIAPYSPRFTPQRLSRPLF</sequence>
<dbReference type="EMBL" id="JARBHB010000001">
    <property type="protein sequence ID" value="KAJ8896923.1"/>
    <property type="molecule type" value="Genomic_DNA"/>
</dbReference>